<sequence>MRGRFAPSPTGLLHIGNALTAVLAWMHVRSRGGEFLLRIEDIDQQRCKSIFVDQLVEDLQWLGLDWDEGPDIGGPYMPYRQRDRQTIYDAAFTKLLEQALLYPCYCSRSELADVLIAPHGWFADEPRYPGICRHLKPHERVEKACHKAPAYRFRVPEQNIGFADEVYGEVNIRPSEGGDFIVRRSDGLMAYQLAVVVDDAAMGITHVLRGSDLLASTSRQLLLYRALGYDSPTFAHTPLLLDEYGRRIAKRNSTATLLGMRLAGVHPEEIIGVIGWLLGLTDMADPLSLTELLSCFSISRIPQSPLRLSVECQKRLRINVTY</sequence>
<keyword evidence="8" id="KW-0648">Protein biosynthesis</keyword>
<dbReference type="NCBIfam" id="NF004315">
    <property type="entry name" value="PRK05710.1-4"/>
    <property type="match status" value="1"/>
</dbReference>
<comment type="function">
    <text evidence="7">Catalyzes the tRNA-independent activation of glutamate in presence of ATP and the subsequent transfer of glutamate onto a tRNA(Asp). Glutamate is transferred on the 2-amino-5-(4,5-dihydroxy-2-cyclopenten-1-yl) moiety of the queuosine in the wobble position of the QUC anticodon.</text>
</comment>
<feature type="binding site" evidence="7">
    <location>
        <position position="250"/>
    </location>
    <ligand>
        <name>ATP</name>
        <dbReference type="ChEBI" id="CHEBI:30616"/>
    </ligand>
</feature>
<feature type="short sequence motif" description="'KMSKS' region" evidence="7">
    <location>
        <begin position="247"/>
        <end position="251"/>
    </location>
</feature>
<dbReference type="InterPro" id="IPR014729">
    <property type="entry name" value="Rossmann-like_a/b/a_fold"/>
</dbReference>
<dbReference type="Gene3D" id="3.40.50.620">
    <property type="entry name" value="HUPs"/>
    <property type="match status" value="1"/>
</dbReference>
<dbReference type="PROSITE" id="PS00178">
    <property type="entry name" value="AA_TRNA_LIGASE_I"/>
    <property type="match status" value="1"/>
</dbReference>
<feature type="binding site" evidence="7">
    <location>
        <position position="128"/>
    </location>
    <ligand>
        <name>Zn(2+)</name>
        <dbReference type="ChEBI" id="CHEBI:29105"/>
    </ligand>
</feature>
<dbReference type="Pfam" id="PF00749">
    <property type="entry name" value="tRNA-synt_1c"/>
    <property type="match status" value="1"/>
</dbReference>
<dbReference type="InterPro" id="IPR000924">
    <property type="entry name" value="Glu/Gln-tRNA-synth"/>
</dbReference>
<evidence type="ECO:0000256" key="6">
    <source>
        <dbReference type="ARBA" id="ARBA00023146"/>
    </source>
</evidence>
<evidence type="ECO:0000256" key="7">
    <source>
        <dbReference type="HAMAP-Rule" id="MF_01428"/>
    </source>
</evidence>
<dbReference type="InterPro" id="IPR001412">
    <property type="entry name" value="aa-tRNA-synth_I_CS"/>
</dbReference>
<dbReference type="InterPro" id="IPR022380">
    <property type="entry name" value="Glu-Q_tRNA(Asp)_Synthase"/>
</dbReference>
<comment type="cofactor">
    <cofactor evidence="7">
        <name>Zn(2+)</name>
        <dbReference type="ChEBI" id="CHEBI:29105"/>
    </cofactor>
    <text evidence="7">Binds 1 zinc ion per subunit.</text>
</comment>
<dbReference type="SUPFAM" id="SSF52374">
    <property type="entry name" value="Nucleotidylyl transferase"/>
    <property type="match status" value="1"/>
</dbReference>
<evidence type="ECO:0000256" key="5">
    <source>
        <dbReference type="ARBA" id="ARBA00022840"/>
    </source>
</evidence>
<keyword evidence="6 7" id="KW-0030">Aminoacyl-tRNA synthetase</keyword>
<gene>
    <name evidence="7" type="primary">gluQ</name>
    <name evidence="10" type="ORF">SAMN05443507_11065</name>
</gene>
<keyword evidence="3 7" id="KW-0547">Nucleotide-binding</keyword>
<keyword evidence="1 7" id="KW-0436">Ligase</keyword>
<dbReference type="InterPro" id="IPR020058">
    <property type="entry name" value="Glu/Gln-tRNA-synth_Ib_cat-dom"/>
</dbReference>
<feature type="binding site" evidence="7">
    <location>
        <position position="104"/>
    </location>
    <ligand>
        <name>Zn(2+)</name>
        <dbReference type="ChEBI" id="CHEBI:29105"/>
    </ligand>
</feature>
<dbReference type="PANTHER" id="PTHR43311">
    <property type="entry name" value="GLUTAMATE--TRNA LIGASE"/>
    <property type="match status" value="1"/>
</dbReference>
<organism evidence="10 11">
    <name type="scientific">Alicyclobacillus tolerans</name>
    <dbReference type="NCBI Taxonomy" id="90970"/>
    <lineage>
        <taxon>Bacteria</taxon>
        <taxon>Bacillati</taxon>
        <taxon>Bacillota</taxon>
        <taxon>Bacilli</taxon>
        <taxon>Bacillales</taxon>
        <taxon>Alicyclobacillaceae</taxon>
        <taxon>Alicyclobacillus</taxon>
    </lineage>
</organism>
<reference evidence="11" key="1">
    <citation type="submission" date="2016-11" db="EMBL/GenBank/DDBJ databases">
        <authorList>
            <person name="Varghese N."/>
            <person name="Submissions S."/>
        </authorList>
    </citation>
    <scope>NUCLEOTIDE SEQUENCE [LARGE SCALE GENOMIC DNA]</scope>
    <source>
        <strain evidence="11">USBA-503</strain>
    </source>
</reference>
<keyword evidence="2 7" id="KW-0479">Metal-binding</keyword>
<evidence type="ECO:0000259" key="9">
    <source>
        <dbReference type="Pfam" id="PF00749"/>
    </source>
</evidence>
<feature type="binding site" evidence="7">
    <location>
        <position position="209"/>
    </location>
    <ligand>
        <name>L-glutamate</name>
        <dbReference type="ChEBI" id="CHEBI:29985"/>
    </ligand>
</feature>
<protein>
    <recommendedName>
        <fullName evidence="7">Glutamyl-Q tRNA(Asp) synthetase</fullName>
        <shortName evidence="7">Glu-Q-RSs</shortName>
        <ecNumber evidence="7">6.1.1.-</ecNumber>
    </recommendedName>
</protein>
<dbReference type="PRINTS" id="PR00987">
    <property type="entry name" value="TRNASYNTHGLU"/>
</dbReference>
<dbReference type="STRING" id="1830138.SAMN05443507_11065"/>
<keyword evidence="11" id="KW-1185">Reference proteome</keyword>
<keyword evidence="5 7" id="KW-0067">ATP-binding</keyword>
<dbReference type="Proteomes" id="UP000184016">
    <property type="component" value="Unassembled WGS sequence"/>
</dbReference>
<dbReference type="GO" id="GO:0005524">
    <property type="term" value="F:ATP binding"/>
    <property type="evidence" value="ECO:0007669"/>
    <property type="project" value="UniProtKB-KW"/>
</dbReference>
<evidence type="ECO:0000256" key="3">
    <source>
        <dbReference type="ARBA" id="ARBA00022741"/>
    </source>
</evidence>
<comment type="similarity">
    <text evidence="7">Belongs to the class-I aminoacyl-tRNA synthetase family. GluQ subfamily.</text>
</comment>
<dbReference type="NCBIfam" id="TIGR03838">
    <property type="entry name" value="queuosine_YadB"/>
    <property type="match status" value="1"/>
</dbReference>
<dbReference type="GO" id="GO:0005829">
    <property type="term" value="C:cytosol"/>
    <property type="evidence" value="ECO:0007669"/>
    <property type="project" value="TreeGrafter"/>
</dbReference>
<name>A0A1M6QPD2_9BACL</name>
<feature type="binding site" evidence="7">
    <location>
        <position position="40"/>
    </location>
    <ligand>
        <name>L-glutamate</name>
        <dbReference type="ChEBI" id="CHEBI:29985"/>
    </ligand>
</feature>
<feature type="binding site" evidence="7">
    <location>
        <position position="132"/>
    </location>
    <ligand>
        <name>Zn(2+)</name>
        <dbReference type="ChEBI" id="CHEBI:29105"/>
    </ligand>
</feature>
<dbReference type="HAMAP" id="MF_01428">
    <property type="entry name" value="Glu_Q_tRNA_synth"/>
    <property type="match status" value="1"/>
</dbReference>
<feature type="binding site" evidence="7">
    <location>
        <position position="106"/>
    </location>
    <ligand>
        <name>Zn(2+)</name>
        <dbReference type="ChEBI" id="CHEBI:29105"/>
    </ligand>
</feature>
<feature type="short sequence motif" description="'HIGH' region" evidence="7">
    <location>
        <begin position="7"/>
        <end position="17"/>
    </location>
</feature>
<evidence type="ECO:0000256" key="8">
    <source>
        <dbReference type="RuleBase" id="RU363037"/>
    </source>
</evidence>
<dbReference type="GO" id="GO:0006424">
    <property type="term" value="P:glutamyl-tRNA aminoacylation"/>
    <property type="evidence" value="ECO:0007669"/>
    <property type="project" value="InterPro"/>
</dbReference>
<feature type="binding site" evidence="7">
    <location>
        <position position="191"/>
    </location>
    <ligand>
        <name>L-glutamate</name>
        <dbReference type="ChEBI" id="CHEBI:29985"/>
    </ligand>
</feature>
<feature type="binding site" evidence="7">
    <location>
        <begin position="4"/>
        <end position="8"/>
    </location>
    <ligand>
        <name>L-glutamate</name>
        <dbReference type="ChEBI" id="CHEBI:29985"/>
    </ligand>
</feature>
<dbReference type="InterPro" id="IPR049940">
    <property type="entry name" value="GluQ/Sye"/>
</dbReference>
<keyword evidence="4 7" id="KW-0862">Zinc</keyword>
<dbReference type="GO" id="GO:0004818">
    <property type="term" value="F:glutamate-tRNA ligase activity"/>
    <property type="evidence" value="ECO:0007669"/>
    <property type="project" value="TreeGrafter"/>
</dbReference>
<evidence type="ECO:0000313" key="10">
    <source>
        <dbReference type="EMBL" id="SHK21943.1"/>
    </source>
</evidence>
<dbReference type="EMBL" id="FRAF01000010">
    <property type="protein sequence ID" value="SHK21943.1"/>
    <property type="molecule type" value="Genomic_DNA"/>
</dbReference>
<proteinExistence type="inferred from homology"/>
<dbReference type="EC" id="6.1.1.-" evidence="7"/>
<evidence type="ECO:0000256" key="2">
    <source>
        <dbReference type="ARBA" id="ARBA00022723"/>
    </source>
</evidence>
<accession>A0A1M6QPD2</accession>
<feature type="domain" description="Glutamyl/glutaminyl-tRNA synthetase class Ib catalytic" evidence="9">
    <location>
        <begin position="2"/>
        <end position="268"/>
    </location>
</feature>
<dbReference type="NCBIfam" id="NF004314">
    <property type="entry name" value="PRK05710.1-3"/>
    <property type="match status" value="1"/>
</dbReference>
<dbReference type="GO" id="GO:0006400">
    <property type="term" value="P:tRNA modification"/>
    <property type="evidence" value="ECO:0007669"/>
    <property type="project" value="InterPro"/>
</dbReference>
<dbReference type="PANTHER" id="PTHR43311:SF1">
    <property type="entry name" value="GLUTAMYL-Q TRNA(ASP) SYNTHETASE"/>
    <property type="match status" value="1"/>
</dbReference>
<dbReference type="RefSeq" id="WP_341350428.1">
    <property type="nucleotide sequence ID" value="NZ_FRAF01000010.1"/>
</dbReference>
<dbReference type="GO" id="GO:0008270">
    <property type="term" value="F:zinc ion binding"/>
    <property type="evidence" value="ECO:0007669"/>
    <property type="project" value="UniProtKB-UniRule"/>
</dbReference>
<dbReference type="AlphaFoldDB" id="A0A1M6QPD2"/>
<evidence type="ECO:0000256" key="1">
    <source>
        <dbReference type="ARBA" id="ARBA00022598"/>
    </source>
</evidence>
<evidence type="ECO:0000256" key="4">
    <source>
        <dbReference type="ARBA" id="ARBA00022833"/>
    </source>
</evidence>
<evidence type="ECO:0000313" key="11">
    <source>
        <dbReference type="Proteomes" id="UP000184016"/>
    </source>
</evidence>